<dbReference type="InterPro" id="IPR049550">
    <property type="entry name" value="RecD_N"/>
</dbReference>
<feature type="domain" description="UvrD-like helicase C-terminal" evidence="12">
    <location>
        <begin position="501"/>
        <end position="548"/>
    </location>
</feature>
<keyword evidence="4 11" id="KW-0378">Hydrolase</keyword>
<dbReference type="InterPro" id="IPR027785">
    <property type="entry name" value="UvrD-like_helicase_C"/>
</dbReference>
<dbReference type="SUPFAM" id="SSF52540">
    <property type="entry name" value="P-loop containing nucleoside triphosphate hydrolases"/>
    <property type="match status" value="2"/>
</dbReference>
<keyword evidence="10 11" id="KW-0413">Isomerase</keyword>
<keyword evidence="3 11" id="KW-0227">DNA damage</keyword>
<comment type="miscellaneous">
    <text evidence="11">In the RecBCD complex, RecB has a slow 3'-5' helicase, an exonuclease activity and loads RecA onto ssDNA, RecD has a fast 5'-3' helicase activity, while RecC stimulates the ATPase and processivity of the RecB helicase and contributes to recognition of the Chi site.</text>
</comment>
<keyword evidence="5 11" id="KW-0347">Helicase</keyword>
<comment type="subunit">
    <text evidence="11">Heterotrimer of RecB, RecC and RecD. All subunits contribute to DNA-binding.</text>
</comment>
<evidence type="ECO:0000256" key="8">
    <source>
        <dbReference type="ARBA" id="ARBA00023125"/>
    </source>
</evidence>
<evidence type="ECO:0000256" key="2">
    <source>
        <dbReference type="ARBA" id="ARBA00022741"/>
    </source>
</evidence>
<protein>
    <recommendedName>
        <fullName evidence="11">RecBCD enzyme subunit RecD</fullName>
        <ecNumber evidence="11">5.6.2.3</ecNumber>
    </recommendedName>
    <alternativeName>
        <fullName evidence="11">DNA 5'-3' helicase subunit RecD</fullName>
    </alternativeName>
    <alternativeName>
        <fullName evidence="11">Exonuclease V subunit RecD</fullName>
        <shortName evidence="11">ExoV subunit RecD</shortName>
    </alternativeName>
    <alternativeName>
        <fullName evidence="11">Helicase/nuclease RecBCD subunit RecD</fullName>
    </alternativeName>
</protein>
<dbReference type="EMBL" id="SDMR01000006">
    <property type="protein sequence ID" value="TBT95190.1"/>
    <property type="molecule type" value="Genomic_DNA"/>
</dbReference>
<dbReference type="GO" id="GO:0043139">
    <property type="term" value="F:5'-3' DNA helicase activity"/>
    <property type="evidence" value="ECO:0007669"/>
    <property type="project" value="UniProtKB-UniRule"/>
</dbReference>
<dbReference type="Pfam" id="PF21185">
    <property type="entry name" value="RecD_N"/>
    <property type="match status" value="1"/>
</dbReference>
<dbReference type="RefSeq" id="WP_131171777.1">
    <property type="nucleotide sequence ID" value="NZ_FXTL01000005.1"/>
</dbReference>
<dbReference type="HAMAP" id="MF_01487">
    <property type="entry name" value="RecD"/>
    <property type="match status" value="1"/>
</dbReference>
<dbReference type="OrthoDB" id="9763659at2"/>
<evidence type="ECO:0000259" key="13">
    <source>
        <dbReference type="Pfam" id="PF21185"/>
    </source>
</evidence>
<comment type="function">
    <text evidence="11">A helicase/nuclease that prepares dsDNA breaks (DSB) for recombinational DNA repair. Binds to DSBs and unwinds DNA via a highly rapid and processive ATP-dependent bidirectional helicase activity. Unwinds dsDNA until it encounters a Chi (crossover hotspot instigator) sequence from the 3' direction. Cuts ssDNA a few nucleotides 3' to the Chi site. The properties and activities of the enzyme are changed at Chi. The Chi-altered holoenzyme produces a long 3'-ssDNA overhang and facilitates RecA-binding to the ssDNA for homologous DNA recombination and repair. Holoenzyme degrades any linearized DNA that is unable to undergo homologous recombination. In the holoenzyme this subunit has ssDNA-dependent ATPase and 5'-3' helicase activity. When added to pre-assembled RecBC greatly stimulates nuclease activity and augments holoenzyme processivity. Negatively regulates the RecA-loading ability of RecBCD.</text>
</comment>
<comment type="caution">
    <text evidence="14">The sequence shown here is derived from an EMBL/GenBank/DDBJ whole genome shotgun (WGS) entry which is preliminary data.</text>
</comment>
<dbReference type="GO" id="GO:0008854">
    <property type="term" value="F:exodeoxyribonuclease V activity"/>
    <property type="evidence" value="ECO:0007669"/>
    <property type="project" value="InterPro"/>
</dbReference>
<dbReference type="Pfam" id="PF13245">
    <property type="entry name" value="AAA_19"/>
    <property type="match status" value="1"/>
</dbReference>
<dbReference type="CDD" id="cd17933">
    <property type="entry name" value="DEXSc_RecD-like"/>
    <property type="match status" value="1"/>
</dbReference>
<proteinExistence type="inferred from homology"/>
<dbReference type="EC" id="5.6.2.3" evidence="11"/>
<dbReference type="CDD" id="cd18809">
    <property type="entry name" value="SF1_C_RecD"/>
    <property type="match status" value="1"/>
</dbReference>
<dbReference type="GO" id="GO:0017116">
    <property type="term" value="F:single-stranded DNA helicase activity"/>
    <property type="evidence" value="ECO:0007669"/>
    <property type="project" value="TreeGrafter"/>
</dbReference>
<dbReference type="Gene3D" id="1.10.10.1020">
    <property type="entry name" value="RecBCD complex, subunit RecD, N-terminal domain"/>
    <property type="match status" value="1"/>
</dbReference>
<evidence type="ECO:0000256" key="7">
    <source>
        <dbReference type="ARBA" id="ARBA00022840"/>
    </source>
</evidence>
<evidence type="ECO:0000256" key="3">
    <source>
        <dbReference type="ARBA" id="ARBA00022763"/>
    </source>
</evidence>
<evidence type="ECO:0000259" key="12">
    <source>
        <dbReference type="Pfam" id="PF13538"/>
    </source>
</evidence>
<evidence type="ECO:0000256" key="6">
    <source>
        <dbReference type="ARBA" id="ARBA00022839"/>
    </source>
</evidence>
<reference evidence="14 15" key="1">
    <citation type="submission" date="2019-01" db="EMBL/GenBank/DDBJ databases">
        <title>Lactibacter flavus gen. nov., sp. nov., a novel bacterium of the family Propionibacteriaceae isolated from raw milk and dairy products.</title>
        <authorList>
            <person name="Huptas C."/>
            <person name="Wenning M."/>
            <person name="Breitenwieser F."/>
            <person name="Doll E."/>
            <person name="Von Neubeck M."/>
            <person name="Busse H.-J."/>
            <person name="Scherer S."/>
        </authorList>
    </citation>
    <scope>NUCLEOTIDE SEQUENCE [LARGE SCALE GENOMIC DNA]</scope>
    <source>
        <strain evidence="14 15">DSM 22130</strain>
    </source>
</reference>
<feature type="binding site" evidence="11">
    <location>
        <begin position="189"/>
        <end position="196"/>
    </location>
    <ligand>
        <name>ATP</name>
        <dbReference type="ChEBI" id="CHEBI:30616"/>
    </ligand>
</feature>
<keyword evidence="8 11" id="KW-0238">DNA-binding</keyword>
<evidence type="ECO:0000256" key="4">
    <source>
        <dbReference type="ARBA" id="ARBA00022801"/>
    </source>
</evidence>
<dbReference type="Proteomes" id="UP000291933">
    <property type="component" value="Unassembled WGS sequence"/>
</dbReference>
<keyword evidence="15" id="KW-1185">Reference proteome</keyword>
<keyword evidence="6 11" id="KW-0269">Exonuclease</keyword>
<comment type="similarity">
    <text evidence="11">Belongs to the RecD family.</text>
</comment>
<dbReference type="Gene3D" id="3.40.50.300">
    <property type="entry name" value="P-loop containing nucleotide triphosphate hydrolases"/>
    <property type="match status" value="3"/>
</dbReference>
<comment type="catalytic activity">
    <reaction evidence="11">
        <text>ATP + H2O = ADP + phosphate + H(+)</text>
        <dbReference type="Rhea" id="RHEA:13065"/>
        <dbReference type="ChEBI" id="CHEBI:15377"/>
        <dbReference type="ChEBI" id="CHEBI:15378"/>
        <dbReference type="ChEBI" id="CHEBI:30616"/>
        <dbReference type="ChEBI" id="CHEBI:43474"/>
        <dbReference type="ChEBI" id="CHEBI:456216"/>
        <dbReference type="EC" id="5.6.2.3"/>
    </reaction>
</comment>
<evidence type="ECO:0000313" key="14">
    <source>
        <dbReference type="EMBL" id="TBT95190.1"/>
    </source>
</evidence>
<dbReference type="GO" id="GO:0009338">
    <property type="term" value="C:exodeoxyribonuclease V complex"/>
    <property type="evidence" value="ECO:0007669"/>
    <property type="project" value="InterPro"/>
</dbReference>
<dbReference type="GO" id="GO:0016887">
    <property type="term" value="F:ATP hydrolysis activity"/>
    <property type="evidence" value="ECO:0007669"/>
    <property type="project" value="RHEA"/>
</dbReference>
<accession>A0A4Q9KMJ4</accession>
<evidence type="ECO:0000256" key="10">
    <source>
        <dbReference type="ARBA" id="ARBA00023235"/>
    </source>
</evidence>
<keyword evidence="2 11" id="KW-0547">Nucleotide-binding</keyword>
<dbReference type="GO" id="GO:0003677">
    <property type="term" value="F:DNA binding"/>
    <property type="evidence" value="ECO:0007669"/>
    <property type="project" value="UniProtKB-UniRule"/>
</dbReference>
<keyword evidence="7 11" id="KW-0067">ATP-binding</keyword>
<dbReference type="GO" id="GO:0000724">
    <property type="term" value="P:double-strand break repair via homologous recombination"/>
    <property type="evidence" value="ECO:0007669"/>
    <property type="project" value="UniProtKB-UniRule"/>
</dbReference>
<evidence type="ECO:0000256" key="11">
    <source>
        <dbReference type="HAMAP-Rule" id="MF_01487"/>
    </source>
</evidence>
<evidence type="ECO:0000256" key="5">
    <source>
        <dbReference type="ARBA" id="ARBA00022806"/>
    </source>
</evidence>
<dbReference type="InterPro" id="IPR027417">
    <property type="entry name" value="P-loop_NTPase"/>
</dbReference>
<dbReference type="NCBIfam" id="TIGR01447">
    <property type="entry name" value="recD"/>
    <property type="match status" value="1"/>
</dbReference>
<dbReference type="Pfam" id="PF13538">
    <property type="entry name" value="UvrD_C_2"/>
    <property type="match status" value="1"/>
</dbReference>
<evidence type="ECO:0000256" key="1">
    <source>
        <dbReference type="ARBA" id="ARBA00022722"/>
    </source>
</evidence>
<evidence type="ECO:0000313" key="15">
    <source>
        <dbReference type="Proteomes" id="UP000291933"/>
    </source>
</evidence>
<feature type="domain" description="RecBCD enzyme subunit RecD N-terminal" evidence="13">
    <location>
        <begin position="17"/>
        <end position="130"/>
    </location>
</feature>
<dbReference type="PANTHER" id="PTHR43788">
    <property type="entry name" value="DNA2/NAM7 HELICASE FAMILY MEMBER"/>
    <property type="match status" value="1"/>
</dbReference>
<keyword evidence="1 11" id="KW-0540">Nuclease</keyword>
<name>A0A4Q9KMJ4_PROTD</name>
<dbReference type="InterPro" id="IPR041851">
    <property type="entry name" value="RecD_N_sf"/>
</dbReference>
<dbReference type="AlphaFoldDB" id="A0A4Q9KMJ4"/>
<dbReference type="InterPro" id="IPR050534">
    <property type="entry name" value="Coronavir_polyprotein_1ab"/>
</dbReference>
<evidence type="ECO:0000256" key="9">
    <source>
        <dbReference type="ARBA" id="ARBA00023204"/>
    </source>
</evidence>
<dbReference type="InterPro" id="IPR006344">
    <property type="entry name" value="RecD"/>
</dbReference>
<dbReference type="GO" id="GO:0005524">
    <property type="term" value="F:ATP binding"/>
    <property type="evidence" value="ECO:0007669"/>
    <property type="project" value="UniProtKB-UniRule"/>
</dbReference>
<keyword evidence="9 11" id="KW-0234">DNA repair</keyword>
<sequence length="574" mass="60718">MTDIAVSASGLLKTFSEHGLLGWADVHPALHLCFLYGESDERVRLAAALAVRALRSGSLCIEIASAPQTAAQWERLDGAASDEAAPAVPAQDWPEPNGWLAALEASPIVTVGDGTDGPVRPLRLAHGLLYLERYWRDQEAVRSRILERLLASDAPLGVVPEVSSGDPRAAQQDAALRLALTSGLTIIAGGPGTGKTQVIARIVRAFTAGHAPALVALAAPTGKAAARMTESLRAEGLDASASTLHRLLGWKAGSRTRFKHDPTNPLPHDVVIVDELSMVSMTLMARLLSALKPGARLVLVGDPDQLASVEAGAVLADLTQASRLAQVVVPLRHNFRFSGDIQSLATAIRDSDADAAIAVLTDSEAVRLVAPNDATDVLRERCVDAGSRLFEAAARGDDQLALTMLDRHRLLCAHRRGPFGVQAWSRTVTTWLTEDLPGYGQGGEFYIGRPLLMTRNASDVGLFNGDTGVVLDTGGSPEAVFATGSGPRRFSPYVLDGLTSVHAMTIHKSQGSQFKQVSVVLPPVGSPLLTRELLYTAVTRASDSVLIVGTEDAIRAAIARPAARTSGLRPRLDA</sequence>
<organism evidence="14 15">
    <name type="scientific">Propioniciclava tarda</name>
    <dbReference type="NCBI Taxonomy" id="433330"/>
    <lineage>
        <taxon>Bacteria</taxon>
        <taxon>Bacillati</taxon>
        <taxon>Actinomycetota</taxon>
        <taxon>Actinomycetes</taxon>
        <taxon>Propionibacteriales</taxon>
        <taxon>Propionibacteriaceae</taxon>
        <taxon>Propioniciclava</taxon>
    </lineage>
</organism>
<dbReference type="PANTHER" id="PTHR43788:SF6">
    <property type="entry name" value="DNA HELICASE B"/>
    <property type="match status" value="1"/>
</dbReference>
<gene>
    <name evidence="11 14" type="primary">recD</name>
    <name evidence="14" type="ORF">ET996_06635</name>
</gene>